<reference evidence="1" key="1">
    <citation type="journal article" date="2016" name="Gigascience">
        <title>De novo construction of an expanded transcriptome assembly for the western tarnished plant bug, Lygus hesperus.</title>
        <authorList>
            <person name="Tassone E.E."/>
            <person name="Geib S.M."/>
            <person name="Hall B."/>
            <person name="Fabrick J.A."/>
            <person name="Brent C.S."/>
            <person name="Hull J.J."/>
        </authorList>
    </citation>
    <scope>NUCLEOTIDE SEQUENCE</scope>
</reference>
<feature type="non-terminal residue" evidence="1">
    <location>
        <position position="1"/>
    </location>
</feature>
<proteinExistence type="predicted"/>
<sequence length="238" mass="27477">FFIVHYSVVCGFDRFQENFEQSVSKMGNLVFLLILIVSAGSTKWDCETVDVGFVNKQVFPSIEVDLADICKFREISKYHGITYEMKGSVSFRDMELSKSILCSKEIEPVRMIDLKISSLSSTLHISLERFQLKVKRMTLYDGPLIVDVPSVSFTDIIGKLNYTNSTVQECNLAFHYDQFSFRTPQIGSHWITRSFWYLAYNVAIRWVFDSKIDRLVSSSLIPAVKERQESICDYLIHN</sequence>
<organism evidence="1">
    <name type="scientific">Lygus hesperus</name>
    <name type="common">Western plant bug</name>
    <dbReference type="NCBI Taxonomy" id="30085"/>
    <lineage>
        <taxon>Eukaryota</taxon>
        <taxon>Metazoa</taxon>
        <taxon>Ecdysozoa</taxon>
        <taxon>Arthropoda</taxon>
        <taxon>Hexapoda</taxon>
        <taxon>Insecta</taxon>
        <taxon>Pterygota</taxon>
        <taxon>Neoptera</taxon>
        <taxon>Paraneoptera</taxon>
        <taxon>Hemiptera</taxon>
        <taxon>Heteroptera</taxon>
        <taxon>Panheteroptera</taxon>
        <taxon>Cimicomorpha</taxon>
        <taxon>Miridae</taxon>
        <taxon>Mirini</taxon>
        <taxon>Lygus</taxon>
    </lineage>
</organism>
<dbReference type="AlphaFoldDB" id="A0A146LN04"/>
<evidence type="ECO:0000313" key="1">
    <source>
        <dbReference type="EMBL" id="JAQ08067.1"/>
    </source>
</evidence>
<gene>
    <name evidence="1" type="ORF">g.78697</name>
</gene>
<accession>A0A146LN04</accession>
<name>A0A146LN04_LYGHE</name>
<dbReference type="EMBL" id="GDHC01010562">
    <property type="protein sequence ID" value="JAQ08067.1"/>
    <property type="molecule type" value="Transcribed_RNA"/>
</dbReference>
<protein>
    <submittedName>
        <fullName evidence="1">Uncharacterized protein</fullName>
    </submittedName>
</protein>